<dbReference type="Proteomes" id="UP001445335">
    <property type="component" value="Unassembled WGS sequence"/>
</dbReference>
<feature type="compositionally biased region" description="Polar residues" evidence="1">
    <location>
        <begin position="1"/>
        <end position="11"/>
    </location>
</feature>
<organism evidence="3 4">
    <name type="scientific">Elliptochloris bilobata</name>
    <dbReference type="NCBI Taxonomy" id="381761"/>
    <lineage>
        <taxon>Eukaryota</taxon>
        <taxon>Viridiplantae</taxon>
        <taxon>Chlorophyta</taxon>
        <taxon>core chlorophytes</taxon>
        <taxon>Trebouxiophyceae</taxon>
        <taxon>Trebouxiophyceae incertae sedis</taxon>
        <taxon>Elliptochloris clade</taxon>
        <taxon>Elliptochloris</taxon>
    </lineage>
</organism>
<dbReference type="AlphaFoldDB" id="A0AAW1QZT9"/>
<feature type="region of interest" description="Disordered" evidence="1">
    <location>
        <begin position="1"/>
        <end position="26"/>
    </location>
</feature>
<evidence type="ECO:0000259" key="2">
    <source>
        <dbReference type="Pfam" id="PF09353"/>
    </source>
</evidence>
<dbReference type="InterPro" id="IPR018962">
    <property type="entry name" value="DUF1995"/>
</dbReference>
<dbReference type="InterPro" id="IPR044687">
    <property type="entry name" value="LPA3"/>
</dbReference>
<dbReference type="PANTHER" id="PTHR34051">
    <property type="entry name" value="PROTEIN LOW PSII ACCUMULATION 3, CHLOROPLASTIC"/>
    <property type="match status" value="1"/>
</dbReference>
<feature type="compositionally biased region" description="Basic and acidic residues" evidence="1">
    <location>
        <begin position="16"/>
        <end position="26"/>
    </location>
</feature>
<comment type="caution">
    <text evidence="3">The sequence shown here is derived from an EMBL/GenBank/DDBJ whole genome shotgun (WGS) entry which is preliminary data.</text>
</comment>
<feature type="compositionally biased region" description="Pro residues" evidence="1">
    <location>
        <begin position="433"/>
        <end position="444"/>
    </location>
</feature>
<evidence type="ECO:0000313" key="4">
    <source>
        <dbReference type="Proteomes" id="UP001445335"/>
    </source>
</evidence>
<reference evidence="3 4" key="1">
    <citation type="journal article" date="2024" name="Nat. Commun.">
        <title>Phylogenomics reveals the evolutionary origins of lichenization in chlorophyte algae.</title>
        <authorList>
            <person name="Puginier C."/>
            <person name="Libourel C."/>
            <person name="Otte J."/>
            <person name="Skaloud P."/>
            <person name="Haon M."/>
            <person name="Grisel S."/>
            <person name="Petersen M."/>
            <person name="Berrin J.G."/>
            <person name="Delaux P.M."/>
            <person name="Dal Grande F."/>
            <person name="Keller J."/>
        </authorList>
    </citation>
    <scope>NUCLEOTIDE SEQUENCE [LARGE SCALE GENOMIC DNA]</scope>
    <source>
        <strain evidence="3 4">SAG 245.80</strain>
    </source>
</reference>
<sequence>MDPSSTGSATTAGLEPRLKAKAEGRQTYKPSSFQELVENATESVLAAISDGVTRMEVEFPALPNSVDAYKSSSDAFVDANVQLAIASARLLAEQSGKRVHIVVPDEGEYNRSYRMFRSSLELTDGLSMGYLKESRRGVLSLMGLFRAADAEGAIPPAETASRADIFLAVNASSVELVDVEHYCAEWVGERPLVLWNIELDTLRSDLGLLGFPSKDLQYRFLSKFVSVFYVRQRDYSKSVAVAPFIINYSGCIFREYPGPWQVMLRQDSGEYACIAERRERYNLGEAKEEMMLAMGLNTEEEGSAMAFLRRGYKRSTWWEDARDEEESDAWRRASVHMQTSADEEEVDYSDGYDEPGNAGEAASTHSPRQIEEDIYGDLYDEDGAGEGILPLTAAELKNRAEDQEDTIIRLTEELESVRAERDSLQQERAVLELPPPPPLPPAKG</sequence>
<feature type="region of interest" description="Disordered" evidence="1">
    <location>
        <begin position="418"/>
        <end position="444"/>
    </location>
</feature>
<dbReference type="PANTHER" id="PTHR34051:SF2">
    <property type="entry name" value="PROTEIN LPA3"/>
    <property type="match status" value="1"/>
</dbReference>
<evidence type="ECO:0000256" key="1">
    <source>
        <dbReference type="SAM" id="MobiDB-lite"/>
    </source>
</evidence>
<proteinExistence type="predicted"/>
<feature type="domain" description="DUF1995" evidence="2">
    <location>
        <begin position="30"/>
        <end position="287"/>
    </location>
</feature>
<gene>
    <name evidence="3" type="ORF">WJX81_008050</name>
</gene>
<name>A0AAW1QZT9_9CHLO</name>
<protein>
    <recommendedName>
        <fullName evidence="2">DUF1995 domain-containing protein</fullName>
    </recommendedName>
</protein>
<evidence type="ECO:0000313" key="3">
    <source>
        <dbReference type="EMBL" id="KAK9826775.1"/>
    </source>
</evidence>
<keyword evidence="4" id="KW-1185">Reference proteome</keyword>
<dbReference type="EMBL" id="JALJOU010000063">
    <property type="protein sequence ID" value="KAK9826775.1"/>
    <property type="molecule type" value="Genomic_DNA"/>
</dbReference>
<feature type="compositionally biased region" description="Acidic residues" evidence="1">
    <location>
        <begin position="341"/>
        <end position="353"/>
    </location>
</feature>
<feature type="region of interest" description="Disordered" evidence="1">
    <location>
        <begin position="329"/>
        <end position="369"/>
    </location>
</feature>
<accession>A0AAW1QZT9</accession>
<dbReference type="Pfam" id="PF09353">
    <property type="entry name" value="DUF1995"/>
    <property type="match status" value="1"/>
</dbReference>